<evidence type="ECO:0000313" key="1">
    <source>
        <dbReference type="EMBL" id="RDK01185.1"/>
    </source>
</evidence>
<protein>
    <recommendedName>
        <fullName evidence="3">CHAT domain-containing protein</fullName>
    </recommendedName>
</protein>
<organism evidence="1 2">
    <name type="scientific">Paraburkholderia lacunae</name>
    <dbReference type="NCBI Taxonomy" id="2211104"/>
    <lineage>
        <taxon>Bacteria</taxon>
        <taxon>Pseudomonadati</taxon>
        <taxon>Pseudomonadota</taxon>
        <taxon>Betaproteobacteria</taxon>
        <taxon>Burkholderiales</taxon>
        <taxon>Burkholderiaceae</taxon>
        <taxon>Paraburkholderia</taxon>
    </lineage>
</organism>
<proteinExistence type="predicted"/>
<keyword evidence="2" id="KW-1185">Reference proteome</keyword>
<dbReference type="Proteomes" id="UP000254875">
    <property type="component" value="Unassembled WGS sequence"/>
</dbReference>
<accession>A0A370N6K2</accession>
<sequence length="229" mass="25545">MTKVFAPSYDPATRDNAAIARLVEVFWPINIGLIGEHANSDDFWETLVSCDEPLVIMSHGDHDCVCESRSKDLITVVDIKNNKNDILNKILFVFACKTALTLGSKFGSTGKQKAKKGVWWGYNRSISAPEKSEKANFVRVFEHIAVAISGAQTPEAARVLVEALKNMCTGFYDNAVQSMATARIPARAQEVATLYRHFWEHLEVNFATGEWVAPYAPPPVQNMWKPTQK</sequence>
<name>A0A370N6K2_9BURK</name>
<gene>
    <name evidence="1" type="ORF">DLM46_17815</name>
</gene>
<comment type="caution">
    <text evidence="1">The sequence shown here is derived from an EMBL/GenBank/DDBJ whole genome shotgun (WGS) entry which is preliminary data.</text>
</comment>
<dbReference type="AlphaFoldDB" id="A0A370N6K2"/>
<evidence type="ECO:0008006" key="3">
    <source>
        <dbReference type="Google" id="ProtNLM"/>
    </source>
</evidence>
<dbReference type="RefSeq" id="WP_115102174.1">
    <property type="nucleotide sequence ID" value="NZ_QHKS01000011.1"/>
</dbReference>
<dbReference type="EMBL" id="QHKS01000011">
    <property type="protein sequence ID" value="RDK01185.1"/>
    <property type="molecule type" value="Genomic_DNA"/>
</dbReference>
<evidence type="ECO:0000313" key="2">
    <source>
        <dbReference type="Proteomes" id="UP000254875"/>
    </source>
</evidence>
<reference evidence="2" key="1">
    <citation type="submission" date="2018-05" db="EMBL/GenBank/DDBJ databases">
        <authorList>
            <person name="Feng T."/>
        </authorList>
    </citation>
    <scope>NUCLEOTIDE SEQUENCE [LARGE SCALE GENOMIC DNA]</scope>
    <source>
        <strain evidence="2">S27</strain>
    </source>
</reference>